<accession>A0A6C0B0P3</accession>
<name>A0A6C0B0P3_9ZZZZ</name>
<feature type="transmembrane region" description="Helical" evidence="1">
    <location>
        <begin position="254"/>
        <end position="274"/>
    </location>
</feature>
<dbReference type="AlphaFoldDB" id="A0A6C0B0P3"/>
<keyword evidence="1" id="KW-0812">Transmembrane</keyword>
<dbReference type="Pfam" id="PF00024">
    <property type="entry name" value="PAN_1"/>
    <property type="match status" value="1"/>
</dbReference>
<keyword evidence="1" id="KW-0472">Membrane</keyword>
<feature type="transmembrane region" description="Helical" evidence="1">
    <location>
        <begin position="229"/>
        <end position="248"/>
    </location>
</feature>
<dbReference type="Gene3D" id="3.50.4.10">
    <property type="entry name" value="Hepatocyte Growth Factor"/>
    <property type="match status" value="1"/>
</dbReference>
<proteinExistence type="predicted"/>
<keyword evidence="1" id="KW-1133">Transmembrane helix</keyword>
<evidence type="ECO:0000313" key="3">
    <source>
        <dbReference type="EMBL" id="QHS85364.1"/>
    </source>
</evidence>
<dbReference type="InterPro" id="IPR003609">
    <property type="entry name" value="Pan_app"/>
</dbReference>
<reference evidence="3" key="1">
    <citation type="journal article" date="2020" name="Nature">
        <title>Giant virus diversity and host interactions through global metagenomics.</title>
        <authorList>
            <person name="Schulz F."/>
            <person name="Roux S."/>
            <person name="Paez-Espino D."/>
            <person name="Jungbluth S."/>
            <person name="Walsh D.A."/>
            <person name="Denef V.J."/>
            <person name="McMahon K.D."/>
            <person name="Konstantinidis K.T."/>
            <person name="Eloe-Fadrosh E.A."/>
            <person name="Kyrpides N.C."/>
            <person name="Woyke T."/>
        </authorList>
    </citation>
    <scope>NUCLEOTIDE SEQUENCE</scope>
    <source>
        <strain evidence="3">GVMAG-M-3300009182-78</strain>
    </source>
</reference>
<evidence type="ECO:0000256" key="1">
    <source>
        <dbReference type="SAM" id="Phobius"/>
    </source>
</evidence>
<organism evidence="3">
    <name type="scientific">viral metagenome</name>
    <dbReference type="NCBI Taxonomy" id="1070528"/>
    <lineage>
        <taxon>unclassified sequences</taxon>
        <taxon>metagenomes</taxon>
        <taxon>organismal metagenomes</taxon>
    </lineage>
</organism>
<evidence type="ECO:0000259" key="2">
    <source>
        <dbReference type="Pfam" id="PF00024"/>
    </source>
</evidence>
<feature type="domain" description="Apple" evidence="2">
    <location>
        <begin position="71"/>
        <end position="133"/>
    </location>
</feature>
<protein>
    <recommendedName>
        <fullName evidence="2">Apple domain-containing protein</fullName>
    </recommendedName>
</protein>
<dbReference type="EMBL" id="MN739043">
    <property type="protein sequence ID" value="QHS85364.1"/>
    <property type="molecule type" value="Genomic_DNA"/>
</dbReference>
<sequence length="276" mass="31300">MSKGVKEDKFYSLPFIIFDKYNRYISIMSIQSDLVQLEALEGQYKTKLTQYESAYATYISSLQQDSNTNSFVVLPGKSYAGPNIISDTPDSTLTMCEASCKANPLCGGASFNSISNVCKLYGGNGGLRPGATSDNAIITNIKKNIFDLETLNRELLMIHQKIADLYSKMQPLVGQHMETINTNGEELSNRYSLLMDEKNKIKRLQDEYKDVNKSYTDQSLMVEQRNYTYYLWFIFCIVSILLVIKLLFYSEEKILSISTIISVAIILAILLFFVSR</sequence>